<sequence length="155" mass="16367">MTAAFIRGKRRRAAAAVGAVTFGLVALSACDKPTPLATVTVGTNTVTTEAVCLDEGTKLDEAALTKCLSSKAPKTIKVKPGDKVRVGVEPKIADEGWIVATGGVQKTAQTKQTYTSLDGQSLFVNQQAQRMEKTTVLSVVTSDGVWNVKLELDND</sequence>
<dbReference type="RefSeq" id="WP_184736442.1">
    <property type="nucleotide sequence ID" value="NZ_BMRW01000003.1"/>
</dbReference>
<dbReference type="PROSITE" id="PS51257">
    <property type="entry name" value="PROKAR_LIPOPROTEIN"/>
    <property type="match status" value="1"/>
</dbReference>
<comment type="caution">
    <text evidence="2">The sequence shown here is derived from an EMBL/GenBank/DDBJ whole genome shotgun (WGS) entry which is preliminary data.</text>
</comment>
<accession>A0A7W7PG35</accession>
<feature type="signal peptide" evidence="1">
    <location>
        <begin position="1"/>
        <end position="28"/>
    </location>
</feature>
<evidence type="ECO:0000313" key="2">
    <source>
        <dbReference type="EMBL" id="MBB4888679.1"/>
    </source>
</evidence>
<dbReference type="EMBL" id="JACHJG010000010">
    <property type="protein sequence ID" value="MBB4888679.1"/>
    <property type="molecule type" value="Genomic_DNA"/>
</dbReference>
<protein>
    <recommendedName>
        <fullName evidence="4">DUF2771 domain-containing protein</fullName>
    </recommendedName>
</protein>
<gene>
    <name evidence="2" type="ORF">FHS38_004750</name>
</gene>
<name>A0A7W7PG35_STRNE</name>
<feature type="chain" id="PRO_5039674377" description="DUF2771 domain-containing protein" evidence="1">
    <location>
        <begin position="29"/>
        <end position="155"/>
    </location>
</feature>
<organism evidence="2 3">
    <name type="scientific">Streptomyces netropsis</name>
    <name type="common">Streptoverticillium netropsis</name>
    <dbReference type="NCBI Taxonomy" id="55404"/>
    <lineage>
        <taxon>Bacteria</taxon>
        <taxon>Bacillati</taxon>
        <taxon>Actinomycetota</taxon>
        <taxon>Actinomycetes</taxon>
        <taxon>Kitasatosporales</taxon>
        <taxon>Streptomycetaceae</taxon>
        <taxon>Streptomyces</taxon>
    </lineage>
</organism>
<evidence type="ECO:0000256" key="1">
    <source>
        <dbReference type="SAM" id="SignalP"/>
    </source>
</evidence>
<keyword evidence="1" id="KW-0732">Signal</keyword>
<reference evidence="2 3" key="1">
    <citation type="submission" date="2020-08" db="EMBL/GenBank/DDBJ databases">
        <title>Genomic Encyclopedia of Type Strains, Phase III (KMG-III): the genomes of soil and plant-associated and newly described type strains.</title>
        <authorList>
            <person name="Whitman W."/>
        </authorList>
    </citation>
    <scope>NUCLEOTIDE SEQUENCE [LARGE SCALE GENOMIC DNA]</scope>
    <source>
        <strain evidence="2 3">CECT 3265</strain>
    </source>
</reference>
<dbReference type="AlphaFoldDB" id="A0A7W7PG35"/>
<dbReference type="Pfam" id="PF10969">
    <property type="entry name" value="DUF2771"/>
    <property type="match status" value="1"/>
</dbReference>
<evidence type="ECO:0000313" key="3">
    <source>
        <dbReference type="Proteomes" id="UP000556436"/>
    </source>
</evidence>
<dbReference type="InterPro" id="IPR024495">
    <property type="entry name" value="DUF2771"/>
</dbReference>
<proteinExistence type="predicted"/>
<evidence type="ECO:0008006" key="4">
    <source>
        <dbReference type="Google" id="ProtNLM"/>
    </source>
</evidence>
<dbReference type="Proteomes" id="UP000556436">
    <property type="component" value="Unassembled WGS sequence"/>
</dbReference>
<keyword evidence="3" id="KW-1185">Reference proteome</keyword>